<evidence type="ECO:0000313" key="1">
    <source>
        <dbReference type="EMBL" id="KAK5967074.1"/>
    </source>
</evidence>
<evidence type="ECO:0000313" key="2">
    <source>
        <dbReference type="Proteomes" id="UP001331761"/>
    </source>
</evidence>
<accession>A0AAN8F1F7</accession>
<proteinExistence type="predicted"/>
<comment type="caution">
    <text evidence="1">The sequence shown here is derived from an EMBL/GenBank/DDBJ whole genome shotgun (WGS) entry which is preliminary data.</text>
</comment>
<dbReference type="EMBL" id="WIXE01022834">
    <property type="protein sequence ID" value="KAK5967074.1"/>
    <property type="molecule type" value="Genomic_DNA"/>
</dbReference>
<reference evidence="1 2" key="1">
    <citation type="submission" date="2019-10" db="EMBL/GenBank/DDBJ databases">
        <title>Assembly and Annotation for the nematode Trichostrongylus colubriformis.</title>
        <authorList>
            <person name="Martin J."/>
        </authorList>
    </citation>
    <scope>NUCLEOTIDE SEQUENCE [LARGE SCALE GENOMIC DNA]</scope>
    <source>
        <strain evidence="1">G859</strain>
        <tissue evidence="1">Whole worm</tissue>
    </source>
</reference>
<organism evidence="1 2">
    <name type="scientific">Trichostrongylus colubriformis</name>
    <name type="common">Black scour worm</name>
    <dbReference type="NCBI Taxonomy" id="6319"/>
    <lineage>
        <taxon>Eukaryota</taxon>
        <taxon>Metazoa</taxon>
        <taxon>Ecdysozoa</taxon>
        <taxon>Nematoda</taxon>
        <taxon>Chromadorea</taxon>
        <taxon>Rhabditida</taxon>
        <taxon>Rhabditina</taxon>
        <taxon>Rhabditomorpha</taxon>
        <taxon>Strongyloidea</taxon>
        <taxon>Trichostrongylidae</taxon>
        <taxon>Trichostrongylus</taxon>
    </lineage>
</organism>
<keyword evidence="2" id="KW-1185">Reference proteome</keyword>
<protein>
    <submittedName>
        <fullName evidence="1">Uncharacterized protein</fullName>
    </submittedName>
</protein>
<dbReference type="Proteomes" id="UP001331761">
    <property type="component" value="Unassembled WGS sequence"/>
</dbReference>
<name>A0AAN8F1F7_TRICO</name>
<dbReference type="AlphaFoldDB" id="A0AAN8F1F7"/>
<sequence>MCLEEEERKQRKAQIECYLRMRNKLLTLQLTVLKLKKKLKPEASPAQSRSIDQSIEIGKEEYQRDVEEAESLFTRKLTPVMFMSIIKHRQQKVYHATEQCSDAIKRLLMELSEQPRESEPDREAVRMHTKTLNEGVTNDMEDIQKDVSQWMVLIARSLLHGAATASTFHCTGKKLLRH</sequence>
<gene>
    <name evidence="1" type="ORF">GCK32_010975</name>
</gene>